<dbReference type="GO" id="GO:0008270">
    <property type="term" value="F:zinc ion binding"/>
    <property type="evidence" value="ECO:0007669"/>
    <property type="project" value="UniProtKB-KW"/>
</dbReference>
<dbReference type="Pfam" id="PF00642">
    <property type="entry name" value="zf-CCCH"/>
    <property type="match status" value="1"/>
</dbReference>
<name>A0A9P4Y906_CRYP1</name>
<comment type="caution">
    <text evidence="7">The sequence shown here is derived from an EMBL/GenBank/DDBJ whole genome shotgun (WGS) entry which is preliminary data.</text>
</comment>
<evidence type="ECO:0000313" key="8">
    <source>
        <dbReference type="Proteomes" id="UP000803844"/>
    </source>
</evidence>
<dbReference type="InterPro" id="IPR000571">
    <property type="entry name" value="Znf_CCCH"/>
</dbReference>
<accession>A0A9P4Y906</accession>
<dbReference type="FunFam" id="4.10.1000.10:FF:000035">
    <property type="entry name" value="CCCH zinc finger protein, variant"/>
    <property type="match status" value="1"/>
</dbReference>
<dbReference type="Gene3D" id="6.10.250.3220">
    <property type="match status" value="1"/>
</dbReference>
<dbReference type="SUPFAM" id="SSF90229">
    <property type="entry name" value="CCCH zinc finger"/>
    <property type="match status" value="3"/>
</dbReference>
<dbReference type="InterPro" id="IPR036855">
    <property type="entry name" value="Znf_CCCH_sf"/>
</dbReference>
<keyword evidence="2 4" id="KW-0863">Zinc-finger</keyword>
<organism evidence="7 8">
    <name type="scientific">Cryphonectria parasitica (strain ATCC 38755 / EP155)</name>
    <dbReference type="NCBI Taxonomy" id="660469"/>
    <lineage>
        <taxon>Eukaryota</taxon>
        <taxon>Fungi</taxon>
        <taxon>Dikarya</taxon>
        <taxon>Ascomycota</taxon>
        <taxon>Pezizomycotina</taxon>
        <taxon>Sordariomycetes</taxon>
        <taxon>Sordariomycetidae</taxon>
        <taxon>Diaporthales</taxon>
        <taxon>Cryphonectriaceae</taxon>
        <taxon>Cryphonectria-Endothia species complex</taxon>
        <taxon>Cryphonectria</taxon>
    </lineage>
</organism>
<feature type="region of interest" description="Disordered" evidence="5">
    <location>
        <begin position="375"/>
        <end position="432"/>
    </location>
</feature>
<dbReference type="AlphaFoldDB" id="A0A9P4Y906"/>
<dbReference type="EMBL" id="MU032345">
    <property type="protein sequence ID" value="KAF3769192.1"/>
    <property type="molecule type" value="Genomic_DNA"/>
</dbReference>
<dbReference type="Proteomes" id="UP000803844">
    <property type="component" value="Unassembled WGS sequence"/>
</dbReference>
<dbReference type="SMART" id="SM00356">
    <property type="entry name" value="ZnF_C3H1"/>
    <property type="match status" value="4"/>
</dbReference>
<keyword evidence="1 4" id="KW-0479">Metal-binding</keyword>
<dbReference type="PANTHER" id="PTHR46156">
    <property type="entry name" value="CCCH ZINGC FINGER"/>
    <property type="match status" value="1"/>
</dbReference>
<evidence type="ECO:0000256" key="4">
    <source>
        <dbReference type="PROSITE-ProRule" id="PRU00723"/>
    </source>
</evidence>
<feature type="zinc finger region" description="C3H1-type" evidence="4">
    <location>
        <begin position="268"/>
        <end position="291"/>
    </location>
</feature>
<reference evidence="7" key="1">
    <citation type="journal article" date="2020" name="Phytopathology">
        <title>Genome sequence of the chestnut blight fungus Cryphonectria parasitica EP155: A fundamental resource for an archetypical invasive plant pathogen.</title>
        <authorList>
            <person name="Crouch J.A."/>
            <person name="Dawe A."/>
            <person name="Aerts A."/>
            <person name="Barry K."/>
            <person name="Churchill A.C.L."/>
            <person name="Grimwood J."/>
            <person name="Hillman B."/>
            <person name="Milgroom M.G."/>
            <person name="Pangilinan J."/>
            <person name="Smith M."/>
            <person name="Salamov A."/>
            <person name="Schmutz J."/>
            <person name="Yadav J."/>
            <person name="Grigoriev I.V."/>
            <person name="Nuss D."/>
        </authorList>
    </citation>
    <scope>NUCLEOTIDE SEQUENCE</scope>
    <source>
        <strain evidence="7">EP155</strain>
    </source>
</reference>
<gene>
    <name evidence="7" type="ORF">M406DRAFT_327594</name>
</gene>
<evidence type="ECO:0000256" key="3">
    <source>
        <dbReference type="ARBA" id="ARBA00022833"/>
    </source>
</evidence>
<feature type="region of interest" description="Disordered" evidence="5">
    <location>
        <begin position="19"/>
        <end position="102"/>
    </location>
</feature>
<proteinExistence type="predicted"/>
<sequence>MSDEDQKLMEQISLLAGQINRAKNQQAGPVSAPAPQNHGPSRVYGRGGYYHGHHPYSPRGGYRVGKPPVHRNRTLVLNGASGPKTTSSDASSASDAASPSWVTKTDRHMQLINSNIYQEQTEARAKAIEQTRLQKLRRKENMERSQIMSHLRRTANPSVVSANSTTAPLYEITVDGIKFSVVMNGSKLVKLPGDSNVPKATPKVAIVGGVKFYRTKNGNMYRQAVVKAQRRSGAVNKVNVPCKNFSTTGSCPKGPMCRYIHDHSKVAACKEYLQKGACVYGDQCDLSHELNAERTPHCVHYAKGNCSKPDCPYTHRVLPPGALVCRDFGFYGYCDKGISCPNRHSFECPDFSNDGVCKAKGCKLPHRERASVLRKASAARQQAADQGDDGDDPSSDDDGDSVGSDEVDSDEVDEFVGEDGSVDFEQQDFISL</sequence>
<protein>
    <recommendedName>
        <fullName evidence="6">C3H1-type domain-containing protein</fullName>
    </recommendedName>
</protein>
<dbReference type="PANTHER" id="PTHR46156:SF1">
    <property type="entry name" value="ZINC FINGER CCCH DOMAIN-CONTAINING PROTEIN 3"/>
    <property type="match status" value="1"/>
</dbReference>
<evidence type="ECO:0000256" key="2">
    <source>
        <dbReference type="ARBA" id="ARBA00022771"/>
    </source>
</evidence>
<evidence type="ECO:0000256" key="5">
    <source>
        <dbReference type="SAM" id="MobiDB-lite"/>
    </source>
</evidence>
<keyword evidence="8" id="KW-1185">Reference proteome</keyword>
<feature type="domain" description="C3H1-type" evidence="6">
    <location>
        <begin position="319"/>
        <end position="347"/>
    </location>
</feature>
<evidence type="ECO:0000313" key="7">
    <source>
        <dbReference type="EMBL" id="KAF3769192.1"/>
    </source>
</evidence>
<dbReference type="GeneID" id="63837360"/>
<dbReference type="GO" id="GO:0005634">
    <property type="term" value="C:nucleus"/>
    <property type="evidence" value="ECO:0007669"/>
    <property type="project" value="TreeGrafter"/>
</dbReference>
<feature type="zinc finger region" description="C3H1-type" evidence="4">
    <location>
        <begin position="236"/>
        <end position="264"/>
    </location>
</feature>
<feature type="domain" description="C3H1-type" evidence="6">
    <location>
        <begin position="268"/>
        <end position="291"/>
    </location>
</feature>
<evidence type="ECO:0000259" key="6">
    <source>
        <dbReference type="PROSITE" id="PS50103"/>
    </source>
</evidence>
<feature type="compositionally biased region" description="Acidic residues" evidence="5">
    <location>
        <begin position="386"/>
        <end position="426"/>
    </location>
</feature>
<dbReference type="OrthoDB" id="410307at2759"/>
<feature type="domain" description="C3H1-type" evidence="6">
    <location>
        <begin position="292"/>
        <end position="318"/>
    </location>
</feature>
<dbReference type="RefSeq" id="XP_040780153.1">
    <property type="nucleotide sequence ID" value="XM_040920231.1"/>
</dbReference>
<feature type="compositionally biased region" description="Low complexity" evidence="5">
    <location>
        <begin position="87"/>
        <end position="98"/>
    </location>
</feature>
<dbReference type="PROSITE" id="PS50103">
    <property type="entry name" value="ZF_C3H1"/>
    <property type="match status" value="4"/>
</dbReference>
<feature type="zinc finger region" description="C3H1-type" evidence="4">
    <location>
        <begin position="319"/>
        <end position="347"/>
    </location>
</feature>
<feature type="domain" description="C3H1-type" evidence="6">
    <location>
        <begin position="236"/>
        <end position="264"/>
    </location>
</feature>
<dbReference type="Gene3D" id="4.10.1000.10">
    <property type="entry name" value="Zinc finger, CCCH-type"/>
    <property type="match status" value="2"/>
</dbReference>
<feature type="zinc finger region" description="C3H1-type" evidence="4">
    <location>
        <begin position="292"/>
        <end position="318"/>
    </location>
</feature>
<evidence type="ECO:0000256" key="1">
    <source>
        <dbReference type="ARBA" id="ARBA00022723"/>
    </source>
</evidence>
<keyword evidence="3 4" id="KW-0862">Zinc</keyword>